<organism evidence="2 3">
    <name type="scientific">Corynebacterium suedekumii</name>
    <dbReference type="NCBI Taxonomy" id="3049801"/>
    <lineage>
        <taxon>Bacteria</taxon>
        <taxon>Bacillati</taxon>
        <taxon>Actinomycetota</taxon>
        <taxon>Actinomycetes</taxon>
        <taxon>Mycobacteriales</taxon>
        <taxon>Corynebacteriaceae</taxon>
        <taxon>Corynebacterium</taxon>
    </lineage>
</organism>
<dbReference type="Proteomes" id="UP001238805">
    <property type="component" value="Chromosome"/>
</dbReference>
<reference evidence="2 3" key="1">
    <citation type="submission" date="2023-05" db="EMBL/GenBank/DDBJ databases">
        <title>Corynebacterium suedekumii sp. nov. and Corynebacterium breve sp. nov. isolated from raw cow's milk.</title>
        <authorList>
            <person name="Baer M.K."/>
            <person name="Mehl L."/>
            <person name="Hellmuth R."/>
            <person name="Marke G."/>
            <person name="Lipski A."/>
        </authorList>
    </citation>
    <scope>NUCLEOTIDE SEQUENCE [LARGE SCALE GENOMIC DNA]</scope>
    <source>
        <strain evidence="2 3">LM112</strain>
    </source>
</reference>
<dbReference type="EMBL" id="CP126970">
    <property type="protein sequence ID" value="WIM71253.1"/>
    <property type="molecule type" value="Genomic_DNA"/>
</dbReference>
<protein>
    <submittedName>
        <fullName evidence="2">DUF4229 domain-containing protein</fullName>
    </submittedName>
</protein>
<dbReference type="InterPro" id="IPR025323">
    <property type="entry name" value="DUF4229"/>
</dbReference>
<keyword evidence="1" id="KW-0812">Transmembrane</keyword>
<keyword evidence="3" id="KW-1185">Reference proteome</keyword>
<dbReference type="Pfam" id="PF14012">
    <property type="entry name" value="DUF4229"/>
    <property type="match status" value="1"/>
</dbReference>
<feature type="transmembrane region" description="Helical" evidence="1">
    <location>
        <begin position="35"/>
        <end position="56"/>
    </location>
</feature>
<name>A0ABY8VSX9_9CORY</name>
<evidence type="ECO:0000313" key="3">
    <source>
        <dbReference type="Proteomes" id="UP001238805"/>
    </source>
</evidence>
<gene>
    <name evidence="2" type="ORF">QP029_05580</name>
</gene>
<keyword evidence="1" id="KW-1133">Transmembrane helix</keyword>
<proteinExistence type="predicted"/>
<accession>A0ABY8VSX9</accession>
<evidence type="ECO:0000313" key="2">
    <source>
        <dbReference type="EMBL" id="WIM71253.1"/>
    </source>
</evidence>
<keyword evidence="1" id="KW-0472">Membrane</keyword>
<feature type="transmembrane region" description="Helical" evidence="1">
    <location>
        <begin position="62"/>
        <end position="81"/>
    </location>
</feature>
<dbReference type="RefSeq" id="WP_284875825.1">
    <property type="nucleotide sequence ID" value="NZ_CP126970.1"/>
</dbReference>
<evidence type="ECO:0000256" key="1">
    <source>
        <dbReference type="SAM" id="Phobius"/>
    </source>
</evidence>
<sequence length="113" mass="12434">MTAPDTPPQPESAAAPPEVDPALQRRANVALLKYGGARLALFLVLTVVIQLAAVLIDAPVPLVMSALLALIVALPLSMLLFRGMREEATRAVAERARQRRERKDWVKRELESR</sequence>